<dbReference type="InterPro" id="IPR036236">
    <property type="entry name" value="Znf_C2H2_sf"/>
</dbReference>
<reference evidence="11" key="1">
    <citation type="journal article" date="2021" name="Front. Plant Sci.">
        <title>Chromosome-Scale Genome Assembly for Chinese Sour Jujube and Insights Into Its Genome Evolution and Domestication Signature.</title>
        <authorList>
            <person name="Shen L.-Y."/>
            <person name="Luo H."/>
            <person name="Wang X.-L."/>
            <person name="Wang X.-M."/>
            <person name="Qiu X.-J."/>
            <person name="Liu H."/>
            <person name="Zhou S.-S."/>
            <person name="Jia K.-H."/>
            <person name="Nie S."/>
            <person name="Bao Y.-T."/>
            <person name="Zhang R.-G."/>
            <person name="Yun Q.-Z."/>
            <person name="Chai Y.-H."/>
            <person name="Lu J.-Y."/>
            <person name="Li Y."/>
            <person name="Zhao S.-W."/>
            <person name="Mao J.-F."/>
            <person name="Jia S.-G."/>
            <person name="Mao Y.-M."/>
        </authorList>
    </citation>
    <scope>NUCLEOTIDE SEQUENCE</scope>
    <source>
        <strain evidence="11">AT0</strain>
        <tissue evidence="11">Leaf</tissue>
    </source>
</reference>
<evidence type="ECO:0000256" key="4">
    <source>
        <dbReference type="ARBA" id="ARBA00022833"/>
    </source>
</evidence>
<proteinExistence type="predicted"/>
<dbReference type="GO" id="GO:0008270">
    <property type="term" value="F:zinc ion binding"/>
    <property type="evidence" value="ECO:0007669"/>
    <property type="project" value="UniProtKB-KW"/>
</dbReference>
<keyword evidence="6" id="KW-0804">Transcription</keyword>
<keyword evidence="4" id="KW-0862">Zinc</keyword>
<evidence type="ECO:0000256" key="6">
    <source>
        <dbReference type="ARBA" id="ARBA00023163"/>
    </source>
</evidence>
<evidence type="ECO:0000256" key="5">
    <source>
        <dbReference type="ARBA" id="ARBA00023015"/>
    </source>
</evidence>
<dbReference type="SMART" id="SM00355">
    <property type="entry name" value="ZnF_C2H2"/>
    <property type="match status" value="1"/>
</dbReference>
<name>A0A978UI54_ZIZJJ</name>
<comment type="caution">
    <text evidence="11">The sequence shown here is derived from an EMBL/GenBank/DDBJ whole genome shotgun (WGS) entry which is preliminary data.</text>
</comment>
<dbReference type="InterPro" id="IPR052426">
    <property type="entry name" value="Plant_dev_regulator"/>
</dbReference>
<dbReference type="GO" id="GO:0005634">
    <property type="term" value="C:nucleus"/>
    <property type="evidence" value="ECO:0007669"/>
    <property type="project" value="UniProtKB-SubCell"/>
</dbReference>
<evidence type="ECO:0000256" key="1">
    <source>
        <dbReference type="ARBA" id="ARBA00004123"/>
    </source>
</evidence>
<dbReference type="PANTHER" id="PTHR45801">
    <property type="entry name" value="OS07G0101800 PROTEIN"/>
    <property type="match status" value="1"/>
</dbReference>
<evidence type="ECO:0000259" key="10">
    <source>
        <dbReference type="PROSITE" id="PS50157"/>
    </source>
</evidence>
<evidence type="ECO:0000256" key="9">
    <source>
        <dbReference type="SAM" id="MobiDB-lite"/>
    </source>
</evidence>
<organism evidence="11 12">
    <name type="scientific">Ziziphus jujuba var. spinosa</name>
    <dbReference type="NCBI Taxonomy" id="714518"/>
    <lineage>
        <taxon>Eukaryota</taxon>
        <taxon>Viridiplantae</taxon>
        <taxon>Streptophyta</taxon>
        <taxon>Embryophyta</taxon>
        <taxon>Tracheophyta</taxon>
        <taxon>Spermatophyta</taxon>
        <taxon>Magnoliopsida</taxon>
        <taxon>eudicotyledons</taxon>
        <taxon>Gunneridae</taxon>
        <taxon>Pentapetalae</taxon>
        <taxon>rosids</taxon>
        <taxon>fabids</taxon>
        <taxon>Rosales</taxon>
        <taxon>Rhamnaceae</taxon>
        <taxon>Paliureae</taxon>
        <taxon>Ziziphus</taxon>
    </lineage>
</organism>
<evidence type="ECO:0000256" key="3">
    <source>
        <dbReference type="ARBA" id="ARBA00022771"/>
    </source>
</evidence>
<evidence type="ECO:0000256" key="7">
    <source>
        <dbReference type="ARBA" id="ARBA00023242"/>
    </source>
</evidence>
<keyword evidence="2" id="KW-0479">Metal-binding</keyword>
<keyword evidence="3 8" id="KW-0863">Zinc-finger</keyword>
<feature type="compositionally biased region" description="Polar residues" evidence="9">
    <location>
        <begin position="192"/>
        <end position="204"/>
    </location>
</feature>
<feature type="domain" description="C2H2-type" evidence="10">
    <location>
        <begin position="62"/>
        <end position="89"/>
    </location>
</feature>
<dbReference type="Pfam" id="PF13912">
    <property type="entry name" value="zf-C2H2_6"/>
    <property type="match status" value="1"/>
</dbReference>
<dbReference type="PROSITE" id="PS00028">
    <property type="entry name" value="ZINC_FINGER_C2H2_1"/>
    <property type="match status" value="1"/>
</dbReference>
<comment type="subcellular location">
    <subcellularLocation>
        <location evidence="1">Nucleus</location>
    </subcellularLocation>
</comment>
<evidence type="ECO:0000313" key="12">
    <source>
        <dbReference type="Proteomes" id="UP000813462"/>
    </source>
</evidence>
<dbReference type="PANTHER" id="PTHR45801:SF5">
    <property type="entry name" value="OS05G0286100 PROTEIN"/>
    <property type="match status" value="1"/>
</dbReference>
<evidence type="ECO:0000256" key="2">
    <source>
        <dbReference type="ARBA" id="ARBA00022723"/>
    </source>
</evidence>
<gene>
    <name evidence="11" type="ORF">FEM48_Zijuj11G0094500</name>
</gene>
<protein>
    <recommendedName>
        <fullName evidence="10">C2H2-type domain-containing protein</fullName>
    </recommendedName>
</protein>
<dbReference type="SUPFAM" id="SSF57667">
    <property type="entry name" value="beta-beta-alpha zinc fingers"/>
    <property type="match status" value="1"/>
</dbReference>
<keyword evidence="5" id="KW-0805">Transcription regulation</keyword>
<keyword evidence="7" id="KW-0539">Nucleus</keyword>
<dbReference type="AlphaFoldDB" id="A0A978UI54"/>
<dbReference type="EMBL" id="JAEACU010000011">
    <property type="protein sequence ID" value="KAH7514485.1"/>
    <property type="molecule type" value="Genomic_DNA"/>
</dbReference>
<dbReference type="PROSITE" id="PS50157">
    <property type="entry name" value="ZINC_FINGER_C2H2_2"/>
    <property type="match status" value="1"/>
</dbReference>
<feature type="region of interest" description="Disordered" evidence="9">
    <location>
        <begin position="186"/>
        <end position="215"/>
    </location>
</feature>
<evidence type="ECO:0000256" key="8">
    <source>
        <dbReference type="PROSITE-ProRule" id="PRU00042"/>
    </source>
</evidence>
<sequence length="340" mass="38286">MEQARYWMWPKRKQAGNLMSSQLHHQVSTNPSSYDDSSWEEQAFAEDAAGTLGGCIWPPRSYSCSFCRREFRSAQALGGHMNVHRRDRARLKQSPNLHSEIINPHHDHDHHQNHQNSVQNPLFTSLALQYPSQVCALVYNPNPNSDPAGGFTTISSPSSPPSTVPLLCKQEQALFPCYSSSTSLEKRHKRSGISSPQSWSNLSGGSERLYHNTNQRNSDKISRIVESGCRAKGDFAKTDLSVSLNLLVCHGCPTMSSELGKKEEEEEAVSFKRRRTETVSSLSSFLKSKSVERLNCQSEVLLHEHSPQSREDLDLELRLGDRPKLHDMEEVDSEHLSYGI</sequence>
<dbReference type="InterPro" id="IPR013087">
    <property type="entry name" value="Znf_C2H2_type"/>
</dbReference>
<dbReference type="Proteomes" id="UP000813462">
    <property type="component" value="Unassembled WGS sequence"/>
</dbReference>
<accession>A0A978UI54</accession>
<evidence type="ECO:0000313" key="11">
    <source>
        <dbReference type="EMBL" id="KAH7514485.1"/>
    </source>
</evidence>